<sequence length="249" mass="23145">MQVKEAIAVLSAIAVSASAAPTKNGKAGDSGFPLVAPGGTGNANVSLVLGGGILPTLTLGGLLSGTDGQLAMGMSNDVGIGGGPWPTVHVGAGYGVGIDPMDLYLQVKGTASEGGWLNGVVPTVQVGGTINANAGFKSSASMGGMAGLFAGNGGIFGALGYGGIFMPKSTADFSVGGHLNLNLQNGPAATTSAAAPTSASAPASSAAASSAAASTPASSAAASSPASSAAASSPASSAAATTSPAPASP</sequence>
<name>A0A9W8BHX8_9FUNG</name>
<evidence type="ECO:0000313" key="2">
    <source>
        <dbReference type="EMBL" id="KAJ2008365.1"/>
    </source>
</evidence>
<keyword evidence="3" id="KW-1185">Reference proteome</keyword>
<feature type="region of interest" description="Disordered" evidence="1">
    <location>
        <begin position="217"/>
        <end position="249"/>
    </location>
</feature>
<organism evidence="2 3">
    <name type="scientific">Coemansia thaxteri</name>
    <dbReference type="NCBI Taxonomy" id="2663907"/>
    <lineage>
        <taxon>Eukaryota</taxon>
        <taxon>Fungi</taxon>
        <taxon>Fungi incertae sedis</taxon>
        <taxon>Zoopagomycota</taxon>
        <taxon>Kickxellomycotina</taxon>
        <taxon>Kickxellomycetes</taxon>
        <taxon>Kickxellales</taxon>
        <taxon>Kickxellaceae</taxon>
        <taxon>Coemansia</taxon>
    </lineage>
</organism>
<proteinExistence type="predicted"/>
<evidence type="ECO:0000313" key="3">
    <source>
        <dbReference type="Proteomes" id="UP001150907"/>
    </source>
</evidence>
<dbReference type="AlphaFoldDB" id="A0A9W8BHX8"/>
<gene>
    <name evidence="2" type="ORF">H4R26_000221</name>
</gene>
<dbReference type="Proteomes" id="UP001150907">
    <property type="component" value="Unassembled WGS sequence"/>
</dbReference>
<reference evidence="2" key="1">
    <citation type="submission" date="2022-07" db="EMBL/GenBank/DDBJ databases">
        <title>Phylogenomic reconstructions and comparative analyses of Kickxellomycotina fungi.</title>
        <authorList>
            <person name="Reynolds N.K."/>
            <person name="Stajich J.E."/>
            <person name="Barry K."/>
            <person name="Grigoriev I.V."/>
            <person name="Crous P."/>
            <person name="Smith M.E."/>
        </authorList>
    </citation>
    <scope>NUCLEOTIDE SEQUENCE</scope>
    <source>
        <strain evidence="2">IMI 214461</strain>
    </source>
</reference>
<accession>A0A9W8BHX8</accession>
<comment type="caution">
    <text evidence="2">The sequence shown here is derived from an EMBL/GenBank/DDBJ whole genome shotgun (WGS) entry which is preliminary data.</text>
</comment>
<dbReference type="OrthoDB" id="5594237at2759"/>
<dbReference type="EMBL" id="JANBQF010000006">
    <property type="protein sequence ID" value="KAJ2008365.1"/>
    <property type="molecule type" value="Genomic_DNA"/>
</dbReference>
<protein>
    <submittedName>
        <fullName evidence="2">Uncharacterized protein</fullName>
    </submittedName>
</protein>
<evidence type="ECO:0000256" key="1">
    <source>
        <dbReference type="SAM" id="MobiDB-lite"/>
    </source>
</evidence>